<evidence type="ECO:0000256" key="3">
    <source>
        <dbReference type="ARBA" id="ARBA00022676"/>
    </source>
</evidence>
<dbReference type="OrthoDB" id="411251at2759"/>
<dbReference type="GO" id="GO:0000009">
    <property type="term" value="F:alpha-1,6-mannosyltransferase activity"/>
    <property type="evidence" value="ECO:0007669"/>
    <property type="project" value="EnsemblFungi"/>
</dbReference>
<dbReference type="PANTHER" id="PTHR31834">
    <property type="entry name" value="INITIATION-SPECIFIC ALPHA-1,6-MANNOSYLTRANSFERASE"/>
    <property type="match status" value="1"/>
</dbReference>
<dbReference type="STRING" id="931890.G8JQU2"/>
<dbReference type="GO" id="GO:0006487">
    <property type="term" value="P:protein N-linked glycosylation"/>
    <property type="evidence" value="ECO:0007669"/>
    <property type="project" value="TreeGrafter"/>
</dbReference>
<dbReference type="Gene3D" id="3.90.550.20">
    <property type="match status" value="1"/>
</dbReference>
<keyword evidence="5 11" id="KW-0812">Transmembrane</keyword>
<comment type="subcellular location">
    <subcellularLocation>
        <location evidence="1">Golgi apparatus membrane</location>
        <topology evidence="1">Single-pass type II membrane protein</topology>
    </subcellularLocation>
</comment>
<dbReference type="FunCoup" id="G8JQU2">
    <property type="interactions" value="111"/>
</dbReference>
<reference evidence="13" key="1">
    <citation type="journal article" date="2012" name="G3 (Bethesda)">
        <title>Pichia sorbitophila, an interspecies yeast hybrid reveals early steps of genome resolution following polyploidization.</title>
        <authorList>
            <person name="Leh Louis V."/>
            <person name="Despons L."/>
            <person name="Friedrich A."/>
            <person name="Martin T."/>
            <person name="Durrens P."/>
            <person name="Casaregola S."/>
            <person name="Neuveglise C."/>
            <person name="Fairhead C."/>
            <person name="Marck C."/>
            <person name="Cruz J.A."/>
            <person name="Straub M.L."/>
            <person name="Kugler V."/>
            <person name="Sacerdot C."/>
            <person name="Uzunov Z."/>
            <person name="Thierry A."/>
            <person name="Weiss S."/>
            <person name="Bleykasten C."/>
            <person name="De Montigny J."/>
            <person name="Jacques N."/>
            <person name="Jung P."/>
            <person name="Lemaire M."/>
            <person name="Mallet S."/>
            <person name="Morel G."/>
            <person name="Richard G.F."/>
            <person name="Sarkar A."/>
            <person name="Savel G."/>
            <person name="Schacherer J."/>
            <person name="Seret M.L."/>
            <person name="Talla E."/>
            <person name="Samson G."/>
            <person name="Jubin C."/>
            <person name="Poulain J."/>
            <person name="Vacherie B."/>
            <person name="Barbe V."/>
            <person name="Pelletier E."/>
            <person name="Sherman D.J."/>
            <person name="Westhof E."/>
            <person name="Weissenbach J."/>
            <person name="Baret P.V."/>
            <person name="Wincker P."/>
            <person name="Gaillardin C."/>
            <person name="Dujon B."/>
            <person name="Souciet J.L."/>
        </authorList>
    </citation>
    <scope>NUCLEOTIDE SEQUENCE [LARGE SCALE GENOMIC DNA]</scope>
    <source>
        <strain evidence="13">CBS 270.75 / DBVPG 7215 / KCTC 17166 / NRRL Y-17582</strain>
    </source>
</reference>
<dbReference type="InterPro" id="IPR039367">
    <property type="entry name" value="Och1-like"/>
</dbReference>
<dbReference type="Pfam" id="PF04488">
    <property type="entry name" value="Gly_transf_sug"/>
    <property type="match status" value="1"/>
</dbReference>
<sequence length="393" mass="45690">MTKKNSNNWRRYLFLAIPIIMGSLLLLRFVSRSNPTDLQTLLQSLPKELTQSLDRSHSKGDKIMEKFERFSEELLKKQEDQIRRLDRERKVLEKKIQELKQPSSHATLRERLAAMYEYGTTKKFPAYIWQTWPYSDLDDRMQENLRTYERYWGAKNPGFVHEIVNDDTASVLVHYLYASIPEVITAYEKLPTKILQVDFFKYLILLARGGVYADIDTNPYQPVPNWIPENVAPKEIGLIIGIEHDAKRPDWRSNYLRRLQFGTWVIQAKPGHPIIREVVAKITEETLSRMERNDLKLNARNDLNIMGWTGSGIWTDVVFTYFNDYVQSGILKKITWKEFHNINIPKLVGDVLVLPQFSFSAPTSQDSSSAESKMLQFVSHEGMKSWKVAGGSN</sequence>
<dbReference type="SUPFAM" id="SSF53448">
    <property type="entry name" value="Nucleotide-diphospho-sugar transferases"/>
    <property type="match status" value="1"/>
</dbReference>
<dbReference type="RefSeq" id="XP_003645893.1">
    <property type="nucleotide sequence ID" value="XM_003645845.1"/>
</dbReference>
<dbReference type="HOGENOM" id="CLU_022381_5_0_1"/>
<dbReference type="Proteomes" id="UP000006790">
    <property type="component" value="Chromosome 3"/>
</dbReference>
<evidence type="ECO:0008006" key="14">
    <source>
        <dbReference type="Google" id="ProtNLM"/>
    </source>
</evidence>
<evidence type="ECO:0000256" key="7">
    <source>
        <dbReference type="ARBA" id="ARBA00022989"/>
    </source>
</evidence>
<evidence type="ECO:0000313" key="12">
    <source>
        <dbReference type="EMBL" id="AET39076.1"/>
    </source>
</evidence>
<keyword evidence="8" id="KW-0333">Golgi apparatus</keyword>
<dbReference type="eggNOG" id="ENOG502QW2I">
    <property type="taxonomic scope" value="Eukaryota"/>
</dbReference>
<evidence type="ECO:0000256" key="6">
    <source>
        <dbReference type="ARBA" id="ARBA00022968"/>
    </source>
</evidence>
<dbReference type="EMBL" id="CP002499">
    <property type="protein sequence ID" value="AET39076.1"/>
    <property type="molecule type" value="Genomic_DNA"/>
</dbReference>
<feature type="transmembrane region" description="Helical" evidence="11">
    <location>
        <begin position="12"/>
        <end position="30"/>
    </location>
</feature>
<dbReference type="InterPro" id="IPR029044">
    <property type="entry name" value="Nucleotide-diphossugar_trans"/>
</dbReference>
<keyword evidence="6" id="KW-0735">Signal-anchor</keyword>
<keyword evidence="9 11" id="KW-0472">Membrane</keyword>
<protein>
    <recommendedName>
        <fullName evidence="14">Glycosyltransferase family 32 protein</fullName>
    </recommendedName>
</protein>
<dbReference type="FunFam" id="3.90.550.20:FF:000002">
    <property type="entry name" value="Initiation-specific alpha-1,6-mannosyltransferase"/>
    <property type="match status" value="1"/>
</dbReference>
<dbReference type="InterPro" id="IPR007577">
    <property type="entry name" value="GlycoTrfase_DXD_sugar-bd_CS"/>
</dbReference>
<keyword evidence="10" id="KW-0175">Coiled coil</keyword>
<keyword evidence="13" id="KW-1185">Reference proteome</keyword>
<gene>
    <name evidence="12" type="ordered locus">Ecym_3615</name>
</gene>
<dbReference type="AlphaFoldDB" id="G8JQU2"/>
<feature type="coiled-coil region" evidence="10">
    <location>
        <begin position="68"/>
        <end position="102"/>
    </location>
</feature>
<accession>G8JQU2</accession>
<organism evidence="12 13">
    <name type="scientific">Eremothecium cymbalariae (strain CBS 270.75 / DBVPG 7215 / KCTC 17166 / NRRL Y-17582)</name>
    <name type="common">Yeast</name>
    <dbReference type="NCBI Taxonomy" id="931890"/>
    <lineage>
        <taxon>Eukaryota</taxon>
        <taxon>Fungi</taxon>
        <taxon>Dikarya</taxon>
        <taxon>Ascomycota</taxon>
        <taxon>Saccharomycotina</taxon>
        <taxon>Saccharomycetes</taxon>
        <taxon>Saccharomycetales</taxon>
        <taxon>Saccharomycetaceae</taxon>
        <taxon>Eremothecium</taxon>
    </lineage>
</organism>
<evidence type="ECO:0000256" key="9">
    <source>
        <dbReference type="ARBA" id="ARBA00023136"/>
    </source>
</evidence>
<name>G8JQU2_ERECY</name>
<keyword evidence="7 11" id="KW-1133">Transmembrane helix</keyword>
<evidence type="ECO:0000256" key="8">
    <source>
        <dbReference type="ARBA" id="ARBA00023034"/>
    </source>
</evidence>
<comment type="similarity">
    <text evidence="2">Belongs to the glycosyltransferase 32 family.</text>
</comment>
<evidence type="ECO:0000256" key="4">
    <source>
        <dbReference type="ARBA" id="ARBA00022679"/>
    </source>
</evidence>
<dbReference type="OMA" id="WIPENVS"/>
<evidence type="ECO:0000313" key="13">
    <source>
        <dbReference type="Proteomes" id="UP000006790"/>
    </source>
</evidence>
<evidence type="ECO:0000256" key="5">
    <source>
        <dbReference type="ARBA" id="ARBA00022692"/>
    </source>
</evidence>
<proteinExistence type="inferred from homology"/>
<dbReference type="InParanoid" id="G8JQU2"/>
<dbReference type="KEGG" id="erc:Ecym_3615"/>
<evidence type="ECO:0000256" key="2">
    <source>
        <dbReference type="ARBA" id="ARBA00009003"/>
    </source>
</evidence>
<dbReference type="GeneID" id="11472344"/>
<keyword evidence="3" id="KW-0328">Glycosyltransferase</keyword>
<evidence type="ECO:0000256" key="1">
    <source>
        <dbReference type="ARBA" id="ARBA00004323"/>
    </source>
</evidence>
<evidence type="ECO:0000256" key="11">
    <source>
        <dbReference type="SAM" id="Phobius"/>
    </source>
</evidence>
<keyword evidence="4" id="KW-0808">Transferase</keyword>
<dbReference type="PANTHER" id="PTHR31834:SF11">
    <property type="entry name" value="GLYCOSYLTRANSFERASE HOC1-RELATED"/>
    <property type="match status" value="1"/>
</dbReference>
<dbReference type="GO" id="GO:0000136">
    <property type="term" value="C:mannan polymerase complex"/>
    <property type="evidence" value="ECO:0007669"/>
    <property type="project" value="EnsemblFungi"/>
</dbReference>
<evidence type="ECO:0000256" key="10">
    <source>
        <dbReference type="SAM" id="Coils"/>
    </source>
</evidence>